<dbReference type="InterPro" id="IPR012337">
    <property type="entry name" value="RNaseH-like_sf"/>
</dbReference>
<feature type="domain" description="RNase H type-1" evidence="2">
    <location>
        <begin position="593"/>
        <end position="736"/>
    </location>
</feature>
<evidence type="ECO:0000259" key="2">
    <source>
        <dbReference type="PROSITE" id="PS50879"/>
    </source>
</evidence>
<feature type="region of interest" description="Disordered" evidence="1">
    <location>
        <begin position="786"/>
        <end position="827"/>
    </location>
</feature>
<feature type="region of interest" description="Disordered" evidence="1">
    <location>
        <begin position="103"/>
        <end position="193"/>
    </location>
</feature>
<feature type="region of interest" description="Disordered" evidence="1">
    <location>
        <begin position="208"/>
        <end position="245"/>
    </location>
</feature>
<dbReference type="EMBL" id="CCYA01000221">
    <property type="protein sequence ID" value="CEH13552.1"/>
    <property type="molecule type" value="Genomic_DNA"/>
</dbReference>
<dbReference type="Gene3D" id="3.30.420.10">
    <property type="entry name" value="Ribonuclease H-like superfamily/Ribonuclease H"/>
    <property type="match status" value="1"/>
</dbReference>
<accession>A0A0P1BDS7</accession>
<proteinExistence type="predicted"/>
<reference evidence="3 4" key="1">
    <citation type="submission" date="2014-09" db="EMBL/GenBank/DDBJ databases">
        <authorList>
            <person name="Magalhaes I.L.F."/>
            <person name="Oliveira U."/>
            <person name="Santos F.R."/>
            <person name="Vidigal T.H.D.A."/>
            <person name="Brescovit A.D."/>
            <person name="Santos A.J."/>
        </authorList>
    </citation>
    <scope>NUCLEOTIDE SEQUENCE [LARGE SCALE GENOMIC DNA]</scope>
</reference>
<dbReference type="SUPFAM" id="SSF53098">
    <property type="entry name" value="Ribonuclease H-like"/>
    <property type="match status" value="1"/>
</dbReference>
<evidence type="ECO:0000256" key="1">
    <source>
        <dbReference type="SAM" id="MobiDB-lite"/>
    </source>
</evidence>
<feature type="region of interest" description="Disordered" evidence="1">
    <location>
        <begin position="281"/>
        <end position="344"/>
    </location>
</feature>
<feature type="compositionally biased region" description="Polar residues" evidence="1">
    <location>
        <begin position="308"/>
        <end position="344"/>
    </location>
</feature>
<name>A0A0P1BDS7_9BASI</name>
<feature type="compositionally biased region" description="Acidic residues" evidence="1">
    <location>
        <begin position="220"/>
        <end position="232"/>
    </location>
</feature>
<sequence>MSFSALVCGVSEEFQSAVDQLLGYLAQRYSFTFQTLPSSTLQLMNVPVEAYPSLNDLATSHGAQLQVVCQRQQLGTSSFGRAELVQPASRGASKDRVEIGHGLPAQASLPAPDDGSRPPPEPLTRSKSRKRTRETTSDTSFAQAALAGTSRVPVLARPHYPSRQAKRSRTSNGSTSARVASPHNMGKGTRRLVDDEDFEILSISNTNSSTTSISVHGEVEASEQDTPEAEETSETKDHEDEEVVATPSSQIWELENAQFRAVPSSKARPALLRSKGVRAAGAAAERAHEQPDGSAPQSSRLAVRCAASSPQKLLTSSAQNTGTVGGATQETTAPRGLQSASTSQRCSLNSFSTQQMSCMPANEGDTAASSLRLPQLPPGHSQELAALRIQSLDVLSGTANLLHADEPRHSTNVDSTQRIPGGSSTHVATTRNPSRRFVRDRARVTAANAKKSGLSPRTLARRNAGEYELDDFVVLDSASDVSLNDEESEMEAVSPITPQAHSFGIHRVIRSAALQARPIDLSGSSAITSRAVVSSSASGSRPRDIAPLARRDPFAGTTYTLRNGRRVASHVIYDTRLSAEEWHNQMCEVYKAKEDTALAWTDGSRKQGGTASAAAVFEKFPTQLERLPNGSSALTAELHAIYMAVLTASHHSIGRLVVFSDCQAAILAVADRDENTWLKTVYWPRASDPRAENRLKATRHLINELKKTKVILIWVPGHNGVPNNEMADSAANFAGKHCPERSCCEFFGTAEELPGTSCEPAIPPSIASYPFTFTASLPRGSGGFAAIAPSNLPTPNSREHAPPGRLSTSLGAQTNSVWPSKPTQKPT</sequence>
<dbReference type="AlphaFoldDB" id="A0A0P1BDS7"/>
<organism evidence="3 4">
    <name type="scientific">Ceraceosorus bombacis</name>
    <dbReference type="NCBI Taxonomy" id="401625"/>
    <lineage>
        <taxon>Eukaryota</taxon>
        <taxon>Fungi</taxon>
        <taxon>Dikarya</taxon>
        <taxon>Basidiomycota</taxon>
        <taxon>Ustilaginomycotina</taxon>
        <taxon>Exobasidiomycetes</taxon>
        <taxon>Ceraceosorales</taxon>
        <taxon>Ceraceosoraceae</taxon>
        <taxon>Ceraceosorus</taxon>
    </lineage>
</organism>
<feature type="region of interest" description="Disordered" evidence="1">
    <location>
        <begin position="408"/>
        <end position="431"/>
    </location>
</feature>
<dbReference type="GO" id="GO:0004523">
    <property type="term" value="F:RNA-DNA hybrid ribonuclease activity"/>
    <property type="evidence" value="ECO:0007669"/>
    <property type="project" value="InterPro"/>
</dbReference>
<dbReference type="InterPro" id="IPR002156">
    <property type="entry name" value="RNaseH_domain"/>
</dbReference>
<dbReference type="OrthoDB" id="3265515at2759"/>
<feature type="compositionally biased region" description="Polar residues" evidence="1">
    <location>
        <begin position="412"/>
        <end position="431"/>
    </location>
</feature>
<feature type="compositionally biased region" description="Polar residues" evidence="1">
    <location>
        <begin position="806"/>
        <end position="827"/>
    </location>
</feature>
<dbReference type="PROSITE" id="PS50879">
    <property type="entry name" value="RNASE_H_1"/>
    <property type="match status" value="1"/>
</dbReference>
<keyword evidence="4" id="KW-1185">Reference proteome</keyword>
<dbReference type="Pfam" id="PF00075">
    <property type="entry name" value="RNase_H"/>
    <property type="match status" value="1"/>
</dbReference>
<dbReference type="Proteomes" id="UP000054845">
    <property type="component" value="Unassembled WGS sequence"/>
</dbReference>
<dbReference type="GO" id="GO:0003676">
    <property type="term" value="F:nucleic acid binding"/>
    <property type="evidence" value="ECO:0007669"/>
    <property type="project" value="InterPro"/>
</dbReference>
<dbReference type="CDD" id="cd09276">
    <property type="entry name" value="Rnase_HI_RT_non_LTR"/>
    <property type="match status" value="1"/>
</dbReference>
<protein>
    <submittedName>
        <fullName evidence="3">RIBONUCLEASE H1</fullName>
    </submittedName>
</protein>
<evidence type="ECO:0000313" key="4">
    <source>
        <dbReference type="Proteomes" id="UP000054845"/>
    </source>
</evidence>
<evidence type="ECO:0000313" key="3">
    <source>
        <dbReference type="EMBL" id="CEH13552.1"/>
    </source>
</evidence>
<dbReference type="InterPro" id="IPR036397">
    <property type="entry name" value="RNaseH_sf"/>
</dbReference>